<dbReference type="NCBIfam" id="TIGR01044">
    <property type="entry name" value="rplV_bact"/>
    <property type="match status" value="1"/>
</dbReference>
<keyword evidence="3 7" id="KW-0694">RNA-binding</keyword>
<evidence type="ECO:0000256" key="10">
    <source>
        <dbReference type="RuleBase" id="RU004008"/>
    </source>
</evidence>
<dbReference type="KEGG" id="ipo:Ilyop_1805"/>
<dbReference type="InterPro" id="IPR001063">
    <property type="entry name" value="Ribosomal_uL22"/>
</dbReference>
<evidence type="ECO:0000313" key="11">
    <source>
        <dbReference type="EMBL" id="ADO83576.1"/>
    </source>
</evidence>
<dbReference type="InterPro" id="IPR005727">
    <property type="entry name" value="Ribosomal_uL22_bac/chlpt-type"/>
</dbReference>
<evidence type="ECO:0000313" key="12">
    <source>
        <dbReference type="Proteomes" id="UP000006875"/>
    </source>
</evidence>
<dbReference type="RefSeq" id="WP_013388239.1">
    <property type="nucleotide sequence ID" value="NC_014632.1"/>
</dbReference>
<evidence type="ECO:0000256" key="4">
    <source>
        <dbReference type="ARBA" id="ARBA00022980"/>
    </source>
</evidence>
<keyword evidence="5 7" id="KW-0687">Ribonucleoprotein</keyword>
<comment type="subunit">
    <text evidence="7 9">Part of the 50S ribosomal subunit.</text>
</comment>
<dbReference type="OrthoDB" id="9805969at2"/>
<comment type="function">
    <text evidence="7 10">This protein binds specifically to 23S rRNA; its binding is stimulated by other ribosomal proteins, e.g., L4, L17, and L20. It is important during the early stages of 50S assembly. It makes multiple contacts with different domains of the 23S rRNA in the assembled 50S subunit and ribosome.</text>
</comment>
<evidence type="ECO:0000256" key="5">
    <source>
        <dbReference type="ARBA" id="ARBA00023274"/>
    </source>
</evidence>
<dbReference type="PANTHER" id="PTHR13501">
    <property type="entry name" value="CHLOROPLAST 50S RIBOSOMAL PROTEIN L22-RELATED"/>
    <property type="match status" value="1"/>
</dbReference>
<dbReference type="PROSITE" id="PS00464">
    <property type="entry name" value="RIBOSOMAL_L22"/>
    <property type="match status" value="1"/>
</dbReference>
<organism evidence="11 12">
    <name type="scientific">Ilyobacter polytropus (strain ATCC 51220 / DSM 2926 / LMG 16218 / CuHBu1)</name>
    <dbReference type="NCBI Taxonomy" id="572544"/>
    <lineage>
        <taxon>Bacteria</taxon>
        <taxon>Fusobacteriati</taxon>
        <taxon>Fusobacteriota</taxon>
        <taxon>Fusobacteriia</taxon>
        <taxon>Fusobacteriales</taxon>
        <taxon>Fusobacteriaceae</taxon>
        <taxon>Ilyobacter</taxon>
    </lineage>
</organism>
<dbReference type="GO" id="GO:0019843">
    <property type="term" value="F:rRNA binding"/>
    <property type="evidence" value="ECO:0007669"/>
    <property type="project" value="UniProtKB-UniRule"/>
</dbReference>
<gene>
    <name evidence="7" type="primary">rplV</name>
    <name evidence="11" type="ordered locus">Ilyop_1805</name>
</gene>
<name>E3H922_ILYPC</name>
<dbReference type="PANTHER" id="PTHR13501:SF8">
    <property type="entry name" value="LARGE RIBOSOMAL SUBUNIT PROTEIN UL22M"/>
    <property type="match status" value="1"/>
</dbReference>
<keyword evidence="12" id="KW-1185">Reference proteome</keyword>
<dbReference type="HAMAP" id="MF_01331_B">
    <property type="entry name" value="Ribosomal_uL22_B"/>
    <property type="match status" value="1"/>
</dbReference>
<dbReference type="Pfam" id="PF00237">
    <property type="entry name" value="Ribosomal_L22"/>
    <property type="match status" value="1"/>
</dbReference>
<dbReference type="Gene3D" id="3.90.470.10">
    <property type="entry name" value="Ribosomal protein L22/L17"/>
    <property type="match status" value="1"/>
</dbReference>
<dbReference type="FunFam" id="3.90.470.10:FF:000001">
    <property type="entry name" value="50S ribosomal protein L22"/>
    <property type="match status" value="1"/>
</dbReference>
<evidence type="ECO:0000256" key="6">
    <source>
        <dbReference type="ARBA" id="ARBA00035207"/>
    </source>
</evidence>
<sequence length="110" mass="12029">MEARATTKYVRLSPQKARLVADLVRGKSALEALDILQFANKKAATVIKKTLASAIANATNNFDMDEEKLVVSTIMVNQGPVLKRIMPRAMGRADIIRKPTAHIVVAVSEK</sequence>
<proteinExistence type="inferred from homology"/>
<dbReference type="eggNOG" id="COG0091">
    <property type="taxonomic scope" value="Bacteria"/>
</dbReference>
<reference evidence="11 12" key="1">
    <citation type="journal article" date="2010" name="Stand. Genomic Sci.">
        <title>Complete genome sequence of Ilyobacter polytropus type strain (CuHbu1).</title>
        <authorList>
            <person name="Sikorski J."/>
            <person name="Chertkov O."/>
            <person name="Lapidus A."/>
            <person name="Nolan M."/>
            <person name="Lucas S."/>
            <person name="Del Rio T.G."/>
            <person name="Tice H."/>
            <person name="Cheng J.F."/>
            <person name="Tapia R."/>
            <person name="Han C."/>
            <person name="Goodwin L."/>
            <person name="Pitluck S."/>
            <person name="Liolios K."/>
            <person name="Ivanova N."/>
            <person name="Mavromatis K."/>
            <person name="Mikhailova N."/>
            <person name="Pati A."/>
            <person name="Chen A."/>
            <person name="Palaniappan K."/>
            <person name="Land M."/>
            <person name="Hauser L."/>
            <person name="Chang Y.J."/>
            <person name="Jeffries C.D."/>
            <person name="Brambilla E."/>
            <person name="Yasawong M."/>
            <person name="Rohde M."/>
            <person name="Pukall R."/>
            <person name="Spring S."/>
            <person name="Goker M."/>
            <person name="Woyke T."/>
            <person name="Bristow J."/>
            <person name="Eisen J.A."/>
            <person name="Markowitz V."/>
            <person name="Hugenholtz P."/>
            <person name="Kyrpides N.C."/>
            <person name="Klenk H.P."/>
        </authorList>
    </citation>
    <scope>NUCLEOTIDE SEQUENCE [LARGE SCALE GENOMIC DNA]</scope>
    <source>
        <strain evidence="12">ATCC 51220 / DSM 2926 / LMG 16218 / CuHBu1</strain>
    </source>
</reference>
<comment type="function">
    <text evidence="7">The globular domain of the protein is located near the polypeptide exit tunnel on the outside of the subunit, while an extended beta-hairpin is found that lines the wall of the exit tunnel in the center of the 70S ribosome.</text>
</comment>
<evidence type="ECO:0000256" key="3">
    <source>
        <dbReference type="ARBA" id="ARBA00022884"/>
    </source>
</evidence>
<dbReference type="GO" id="GO:0003735">
    <property type="term" value="F:structural constituent of ribosome"/>
    <property type="evidence" value="ECO:0007669"/>
    <property type="project" value="InterPro"/>
</dbReference>
<keyword evidence="2 7" id="KW-0699">rRNA-binding</keyword>
<protein>
    <recommendedName>
        <fullName evidence="6 7">Large ribosomal subunit protein uL22</fullName>
    </recommendedName>
</protein>
<accession>E3H922</accession>
<comment type="similarity">
    <text evidence="1 7 8">Belongs to the universal ribosomal protein uL22 family.</text>
</comment>
<evidence type="ECO:0000256" key="7">
    <source>
        <dbReference type="HAMAP-Rule" id="MF_01331"/>
    </source>
</evidence>
<dbReference type="HOGENOM" id="CLU_083987_3_3_0"/>
<evidence type="ECO:0000256" key="9">
    <source>
        <dbReference type="RuleBase" id="RU004006"/>
    </source>
</evidence>
<dbReference type="EMBL" id="CP002281">
    <property type="protein sequence ID" value="ADO83576.1"/>
    <property type="molecule type" value="Genomic_DNA"/>
</dbReference>
<dbReference type="InterPro" id="IPR018260">
    <property type="entry name" value="Ribosomal_uL22_CS"/>
</dbReference>
<dbReference type="GO" id="GO:0006412">
    <property type="term" value="P:translation"/>
    <property type="evidence" value="ECO:0007669"/>
    <property type="project" value="UniProtKB-UniRule"/>
</dbReference>
<dbReference type="InterPro" id="IPR036394">
    <property type="entry name" value="Ribosomal_uL22_sf"/>
</dbReference>
<evidence type="ECO:0000256" key="1">
    <source>
        <dbReference type="ARBA" id="ARBA00009451"/>
    </source>
</evidence>
<evidence type="ECO:0000256" key="8">
    <source>
        <dbReference type="RuleBase" id="RU004005"/>
    </source>
</evidence>
<dbReference type="Proteomes" id="UP000006875">
    <property type="component" value="Chromosome"/>
</dbReference>
<dbReference type="AlphaFoldDB" id="E3H922"/>
<dbReference type="CDD" id="cd00336">
    <property type="entry name" value="Ribosomal_L22"/>
    <property type="match status" value="1"/>
</dbReference>
<dbReference type="InterPro" id="IPR047867">
    <property type="entry name" value="Ribosomal_uL22_bac/org-type"/>
</dbReference>
<evidence type="ECO:0000256" key="2">
    <source>
        <dbReference type="ARBA" id="ARBA00022730"/>
    </source>
</evidence>
<dbReference type="GO" id="GO:0022625">
    <property type="term" value="C:cytosolic large ribosomal subunit"/>
    <property type="evidence" value="ECO:0007669"/>
    <property type="project" value="TreeGrafter"/>
</dbReference>
<keyword evidence="4 7" id="KW-0689">Ribosomal protein</keyword>
<dbReference type="SUPFAM" id="SSF54843">
    <property type="entry name" value="Ribosomal protein L22"/>
    <property type="match status" value="1"/>
</dbReference>
<dbReference type="STRING" id="572544.Ilyop_1805"/>